<dbReference type="InterPro" id="IPR052032">
    <property type="entry name" value="ATP-dep_AA_Ligase"/>
</dbReference>
<dbReference type="Gene3D" id="3.30.1490.20">
    <property type="entry name" value="ATP-grasp fold, A domain"/>
    <property type="match status" value="1"/>
</dbReference>
<dbReference type="InterPro" id="IPR011761">
    <property type="entry name" value="ATP-grasp"/>
</dbReference>
<keyword evidence="3 4" id="KW-0067">ATP-binding</keyword>
<dbReference type="InterPro" id="IPR013815">
    <property type="entry name" value="ATP_grasp_subdomain_1"/>
</dbReference>
<dbReference type="EMBL" id="JAIXNE010000002">
    <property type="protein sequence ID" value="MCA6075131.1"/>
    <property type="molecule type" value="Genomic_DNA"/>
</dbReference>
<evidence type="ECO:0000256" key="4">
    <source>
        <dbReference type="PROSITE-ProRule" id="PRU00409"/>
    </source>
</evidence>
<evidence type="ECO:0000259" key="5">
    <source>
        <dbReference type="PROSITE" id="PS50975"/>
    </source>
</evidence>
<evidence type="ECO:0000313" key="9">
    <source>
        <dbReference type="Proteomes" id="UP001139409"/>
    </source>
</evidence>
<evidence type="ECO:0000313" key="6">
    <source>
        <dbReference type="EMBL" id="MCA6075131.1"/>
    </source>
</evidence>
<dbReference type="EMBL" id="JAIXNE010000004">
    <property type="protein sequence ID" value="MCA6077436.1"/>
    <property type="molecule type" value="Genomic_DNA"/>
</dbReference>
<proteinExistence type="predicted"/>
<evidence type="ECO:0000256" key="1">
    <source>
        <dbReference type="ARBA" id="ARBA00022598"/>
    </source>
</evidence>
<dbReference type="GO" id="GO:0046872">
    <property type="term" value="F:metal ion binding"/>
    <property type="evidence" value="ECO:0007669"/>
    <property type="project" value="InterPro"/>
</dbReference>
<evidence type="ECO:0000256" key="2">
    <source>
        <dbReference type="ARBA" id="ARBA00022741"/>
    </source>
</evidence>
<reference evidence="6" key="1">
    <citation type="submission" date="2021-09" db="EMBL/GenBank/DDBJ databases">
        <title>Fulvivirga sp. isolated from coastal sediment.</title>
        <authorList>
            <person name="Yu H."/>
        </authorList>
    </citation>
    <scope>NUCLEOTIDE SEQUENCE</scope>
    <source>
        <strain evidence="6">1062</strain>
    </source>
</reference>
<dbReference type="AlphaFoldDB" id="A0A9X1HNY0"/>
<dbReference type="PROSITE" id="PS50975">
    <property type="entry name" value="ATP_GRASP"/>
    <property type="match status" value="1"/>
</dbReference>
<keyword evidence="2 4" id="KW-0547">Nucleotide-binding</keyword>
<dbReference type="Gene3D" id="3.40.50.20">
    <property type="match status" value="1"/>
</dbReference>
<dbReference type="PANTHER" id="PTHR43585:SF2">
    <property type="entry name" value="ATP-GRASP ENZYME FSQD"/>
    <property type="match status" value="1"/>
</dbReference>
<keyword evidence="9" id="KW-1185">Reference proteome</keyword>
<name>A0A9X1HNY0_9BACT</name>
<dbReference type="EMBL" id="JAIXNE010000003">
    <property type="protein sequence ID" value="MCA6076308.1"/>
    <property type="molecule type" value="Genomic_DNA"/>
</dbReference>
<dbReference type="Gene3D" id="3.30.470.20">
    <property type="entry name" value="ATP-grasp fold, B domain"/>
    <property type="match status" value="1"/>
</dbReference>
<feature type="domain" description="ATP-grasp" evidence="5">
    <location>
        <begin position="121"/>
        <end position="315"/>
    </location>
</feature>
<dbReference type="Proteomes" id="UP001139409">
    <property type="component" value="Unassembled WGS sequence"/>
</dbReference>
<dbReference type="GO" id="GO:0016874">
    <property type="term" value="F:ligase activity"/>
    <property type="evidence" value="ECO:0007669"/>
    <property type="project" value="UniProtKB-KW"/>
</dbReference>
<dbReference type="RefSeq" id="WP_225698236.1">
    <property type="nucleotide sequence ID" value="NZ_JAIXNE010000002.1"/>
</dbReference>
<comment type="caution">
    <text evidence="6">The sequence shown here is derived from an EMBL/GenBank/DDBJ whole genome shotgun (WGS) entry which is preliminary data.</text>
</comment>
<keyword evidence="1" id="KW-0436">Ligase</keyword>
<dbReference type="GO" id="GO:0005524">
    <property type="term" value="F:ATP binding"/>
    <property type="evidence" value="ECO:0007669"/>
    <property type="project" value="UniProtKB-UniRule"/>
</dbReference>
<evidence type="ECO:0000313" key="7">
    <source>
        <dbReference type="EMBL" id="MCA6076308.1"/>
    </source>
</evidence>
<organism evidence="6 9">
    <name type="scientific">Fulvivirga sedimenti</name>
    <dbReference type="NCBI Taxonomy" id="2879465"/>
    <lineage>
        <taxon>Bacteria</taxon>
        <taxon>Pseudomonadati</taxon>
        <taxon>Bacteroidota</taxon>
        <taxon>Cytophagia</taxon>
        <taxon>Cytophagales</taxon>
        <taxon>Fulvivirgaceae</taxon>
        <taxon>Fulvivirga</taxon>
    </lineage>
</organism>
<dbReference type="SUPFAM" id="SSF56059">
    <property type="entry name" value="Glutathione synthetase ATP-binding domain-like"/>
    <property type="match status" value="1"/>
</dbReference>
<sequence>MSRPLNFLCVSTYFKGEAFLRACKEAGNNVYLLTVPKLEHADWPRESIDDFFFMEVEKNGNWHREDVINGLAYKFRTIHFDRFVALDDFDVEKVALLREYFRSPGMGETTARYFRDKLAMRMKAREEGINVPDFTALFNDDEINAFADSVPTPWLIKPRGEASATGIKKIHSKDDLWRIINELGDKRHRYLVERFTPGDVYHADALTFDGKVQFCRVSQYLDTPFDVAHGGGIFRSHTIEMGSDDDKALQQMNTDVMRAFGMQYSASHTEFIKAHEDGKYYFLETSSRVGGANLAEMVEAATGINLWAEWARLETAKALKKKYKAPKDRKLNAGIVVSLSRFEQPDTSSFTDDELVWRMRKDWHIGLIVQSKKRERILELLDAYTHRIAGEFHASAPAPERPTN</sequence>
<dbReference type="PANTHER" id="PTHR43585">
    <property type="entry name" value="FUMIPYRROLE BIOSYNTHESIS PROTEIN C"/>
    <property type="match status" value="1"/>
</dbReference>
<protein>
    <submittedName>
        <fullName evidence="6">ATPase</fullName>
    </submittedName>
</protein>
<gene>
    <name evidence="6" type="ORF">LDX50_09630</name>
    <name evidence="7" type="ORF">LDX50_15600</name>
    <name evidence="8" type="ORF">LDX50_21320</name>
</gene>
<evidence type="ECO:0000313" key="8">
    <source>
        <dbReference type="EMBL" id="MCA6077436.1"/>
    </source>
</evidence>
<accession>A0A9X1HNY0</accession>
<evidence type="ECO:0000256" key="3">
    <source>
        <dbReference type="ARBA" id="ARBA00022840"/>
    </source>
</evidence>